<keyword evidence="3" id="KW-1185">Reference proteome</keyword>
<feature type="domain" description="ISXO2-like transposase" evidence="1">
    <location>
        <begin position="227"/>
        <end position="367"/>
    </location>
</feature>
<reference evidence="2" key="1">
    <citation type="submission" date="2021-09" db="EMBL/GenBank/DDBJ databases">
        <authorList>
            <consortium name="AG Swart"/>
            <person name="Singh M."/>
            <person name="Singh A."/>
            <person name="Seah K."/>
            <person name="Emmerich C."/>
        </authorList>
    </citation>
    <scope>NUCLEOTIDE SEQUENCE</scope>
    <source>
        <strain evidence="2">ATCC30299</strain>
    </source>
</reference>
<dbReference type="PANTHER" id="PTHR47163:SF2">
    <property type="entry name" value="SI:DKEY-17M8.2"/>
    <property type="match status" value="1"/>
</dbReference>
<dbReference type="PANTHER" id="PTHR47163">
    <property type="entry name" value="DDE_TNP_IS1595 DOMAIN-CONTAINING PROTEIN"/>
    <property type="match status" value="1"/>
</dbReference>
<dbReference type="SMART" id="SM01126">
    <property type="entry name" value="DDE_Tnp_IS1595"/>
    <property type="match status" value="1"/>
</dbReference>
<organism evidence="2 3">
    <name type="scientific">Blepharisma stoltei</name>
    <dbReference type="NCBI Taxonomy" id="1481888"/>
    <lineage>
        <taxon>Eukaryota</taxon>
        <taxon>Sar</taxon>
        <taxon>Alveolata</taxon>
        <taxon>Ciliophora</taxon>
        <taxon>Postciliodesmatophora</taxon>
        <taxon>Heterotrichea</taxon>
        <taxon>Heterotrichida</taxon>
        <taxon>Blepharismidae</taxon>
        <taxon>Blepharisma</taxon>
    </lineage>
</organism>
<dbReference type="EMBL" id="CAJZBQ010000053">
    <property type="protein sequence ID" value="CAG9332001.1"/>
    <property type="molecule type" value="Genomic_DNA"/>
</dbReference>
<dbReference type="InterPro" id="IPR053164">
    <property type="entry name" value="IS1016-like_transposase"/>
</dbReference>
<dbReference type="InterPro" id="IPR024445">
    <property type="entry name" value="Tnp_ISXO2-like"/>
</dbReference>
<protein>
    <recommendedName>
        <fullName evidence="1">ISXO2-like transposase domain-containing protein</fullName>
    </recommendedName>
</protein>
<dbReference type="Pfam" id="PF12762">
    <property type="entry name" value="DDE_Tnp_IS1595"/>
    <property type="match status" value="1"/>
</dbReference>
<evidence type="ECO:0000259" key="1">
    <source>
        <dbReference type="SMART" id="SM01126"/>
    </source>
</evidence>
<evidence type="ECO:0000313" key="3">
    <source>
        <dbReference type="Proteomes" id="UP001162131"/>
    </source>
</evidence>
<proteinExistence type="predicted"/>
<accession>A0AAU9K481</accession>
<sequence length="404" mass="47883">MGDAIPDHICHDHAQNFYDCSCCLQNYAQFNSQLIYNKKLMKIKCDEQLEIKKYLAKIHSLETKLRTSAEEKTQGYLCPTRKVKNQRLVDYLKELPLPHVFFNICKDQELAMAFLLRSGIFPESRKCKSCIDENGYYKEMNFEYNGYMGYLFRCEKCGVKYNVKEGTYWEKCSFTIEKIVLFMFLWVCYMKDNEVAQLLDVTPSCISKLSRKLRKLVVSDFLSSFTPFTGVVEIGTINFVRRKIEIGKGKTPQKWIMILFERGSKNCYIECLPRRSPEYIVPIIQKRCEVGTVVITDKLGCYGRLEDYGFPHYQLDKSRGFEDPDNKFIHHNNLNNIWLWTKYDIKNRYRTAPFLQELLFEWVWRRAHRMNMARSEFPMESMAIFQSLIELIKKKQAQKEILLD</sequence>
<dbReference type="AlphaFoldDB" id="A0AAU9K481"/>
<gene>
    <name evidence="2" type="ORF">BSTOLATCC_MIC54055</name>
</gene>
<dbReference type="Proteomes" id="UP001162131">
    <property type="component" value="Unassembled WGS sequence"/>
</dbReference>
<name>A0AAU9K481_9CILI</name>
<evidence type="ECO:0000313" key="2">
    <source>
        <dbReference type="EMBL" id="CAG9332001.1"/>
    </source>
</evidence>
<comment type="caution">
    <text evidence="2">The sequence shown here is derived from an EMBL/GenBank/DDBJ whole genome shotgun (WGS) entry which is preliminary data.</text>
</comment>